<evidence type="ECO:0000313" key="1">
    <source>
        <dbReference type="EMBL" id="TWU08794.1"/>
    </source>
</evidence>
<protein>
    <submittedName>
        <fullName evidence="1">Uncharacterized protein</fullName>
    </submittedName>
</protein>
<dbReference type="OrthoDB" id="5509086at2"/>
<sequence length="190" mass="21379">MKLSKNMFSERERSLENEFFYRVDQALIQKLKEESACERGLMDLSEVTGIADQELLGELLEVGIGRESLIALSLIPLVQIAWADRILDSKERAAVLGAAVAEGIGETTASHRLLNDWLHDKPEEKLFATWRHYVRVTASKLTQEQVERLRHDVLRRTRAIAQTTGGFLGMGSVSEAEQAILNEIEQAFEA</sequence>
<dbReference type="EMBL" id="SJPP01000002">
    <property type="protein sequence ID" value="TWU08794.1"/>
    <property type="molecule type" value="Genomic_DNA"/>
</dbReference>
<reference evidence="1 2" key="1">
    <citation type="submission" date="2019-02" db="EMBL/GenBank/DDBJ databases">
        <title>Deep-cultivation of Planctomycetes and their phenomic and genomic characterization uncovers novel biology.</title>
        <authorList>
            <person name="Wiegand S."/>
            <person name="Jogler M."/>
            <person name="Boedeker C."/>
            <person name="Pinto D."/>
            <person name="Vollmers J."/>
            <person name="Rivas-Marin E."/>
            <person name="Kohn T."/>
            <person name="Peeters S.H."/>
            <person name="Heuer A."/>
            <person name="Rast P."/>
            <person name="Oberbeckmann S."/>
            <person name="Bunk B."/>
            <person name="Jeske O."/>
            <person name="Meyerdierks A."/>
            <person name="Storesund J.E."/>
            <person name="Kallscheuer N."/>
            <person name="Luecker S."/>
            <person name="Lage O.M."/>
            <person name="Pohl T."/>
            <person name="Merkel B.J."/>
            <person name="Hornburger P."/>
            <person name="Mueller R.-W."/>
            <person name="Bruemmer F."/>
            <person name="Labrenz M."/>
            <person name="Spormann A.M."/>
            <person name="Op Den Camp H."/>
            <person name="Overmann J."/>
            <person name="Amann R."/>
            <person name="Jetten M.S.M."/>
            <person name="Mascher T."/>
            <person name="Medema M.H."/>
            <person name="Devos D.P."/>
            <person name="Kaster A.-K."/>
            <person name="Ovreas L."/>
            <person name="Rohde M."/>
            <person name="Galperin M.Y."/>
            <person name="Jogler C."/>
        </authorList>
    </citation>
    <scope>NUCLEOTIDE SEQUENCE [LARGE SCALE GENOMIC DNA]</scope>
    <source>
        <strain evidence="1 2">CA54</strain>
    </source>
</reference>
<accession>A0A5C6BEB8</accession>
<dbReference type="RefSeq" id="WP_146372592.1">
    <property type="nucleotide sequence ID" value="NZ_SJPP01000002.1"/>
</dbReference>
<dbReference type="Proteomes" id="UP000320735">
    <property type="component" value="Unassembled WGS sequence"/>
</dbReference>
<dbReference type="AlphaFoldDB" id="A0A5C6BEB8"/>
<name>A0A5C6BEB8_9PLAN</name>
<evidence type="ECO:0000313" key="2">
    <source>
        <dbReference type="Proteomes" id="UP000320735"/>
    </source>
</evidence>
<proteinExistence type="predicted"/>
<comment type="caution">
    <text evidence="1">The sequence shown here is derived from an EMBL/GenBank/DDBJ whole genome shotgun (WGS) entry which is preliminary data.</text>
</comment>
<gene>
    <name evidence="1" type="ORF">CA54_40310</name>
</gene>
<organism evidence="1 2">
    <name type="scientific">Symmachiella macrocystis</name>
    <dbReference type="NCBI Taxonomy" id="2527985"/>
    <lineage>
        <taxon>Bacteria</taxon>
        <taxon>Pseudomonadati</taxon>
        <taxon>Planctomycetota</taxon>
        <taxon>Planctomycetia</taxon>
        <taxon>Planctomycetales</taxon>
        <taxon>Planctomycetaceae</taxon>
        <taxon>Symmachiella</taxon>
    </lineage>
</organism>
<keyword evidence="2" id="KW-1185">Reference proteome</keyword>